<dbReference type="Proteomes" id="UP001164746">
    <property type="component" value="Chromosome 3"/>
</dbReference>
<dbReference type="EMBL" id="CP111014">
    <property type="protein sequence ID" value="WAQ98976.1"/>
    <property type="molecule type" value="Genomic_DNA"/>
</dbReference>
<keyword evidence="2" id="KW-1185">Reference proteome</keyword>
<gene>
    <name evidence="1" type="ORF">MAR_023349</name>
</gene>
<sequence>MHFYKMADSLQLTTASLTIETASLTIEVASSFQTVSLTIVRQRAFNYGNIFISDGEPSIMTACLCGSCPGRMRSQLVNRPAKTKKCHQHKPTSNLNLTRGISGTLQRGF</sequence>
<evidence type="ECO:0000313" key="1">
    <source>
        <dbReference type="EMBL" id="WAQ98976.1"/>
    </source>
</evidence>
<evidence type="ECO:0000313" key="2">
    <source>
        <dbReference type="Proteomes" id="UP001164746"/>
    </source>
</evidence>
<organism evidence="1 2">
    <name type="scientific">Mya arenaria</name>
    <name type="common">Soft-shell clam</name>
    <dbReference type="NCBI Taxonomy" id="6604"/>
    <lineage>
        <taxon>Eukaryota</taxon>
        <taxon>Metazoa</taxon>
        <taxon>Spiralia</taxon>
        <taxon>Lophotrochozoa</taxon>
        <taxon>Mollusca</taxon>
        <taxon>Bivalvia</taxon>
        <taxon>Autobranchia</taxon>
        <taxon>Heteroconchia</taxon>
        <taxon>Euheterodonta</taxon>
        <taxon>Imparidentia</taxon>
        <taxon>Neoheterodontei</taxon>
        <taxon>Myida</taxon>
        <taxon>Myoidea</taxon>
        <taxon>Myidae</taxon>
        <taxon>Mya</taxon>
    </lineage>
</organism>
<proteinExistence type="predicted"/>
<reference evidence="1" key="1">
    <citation type="submission" date="2022-11" db="EMBL/GenBank/DDBJ databases">
        <title>Centuries of genome instability and evolution in soft-shell clam transmissible cancer (bioRxiv).</title>
        <authorList>
            <person name="Hart S.F.M."/>
            <person name="Yonemitsu M.A."/>
            <person name="Giersch R.M."/>
            <person name="Beal B.F."/>
            <person name="Arriagada G."/>
            <person name="Davis B.W."/>
            <person name="Ostrander E.A."/>
            <person name="Goff S.P."/>
            <person name="Metzger M.J."/>
        </authorList>
    </citation>
    <scope>NUCLEOTIDE SEQUENCE</scope>
    <source>
        <strain evidence="1">MELC-2E11</strain>
        <tissue evidence="1">Siphon/mantle</tissue>
    </source>
</reference>
<protein>
    <submittedName>
        <fullName evidence="1">Uncharacterized protein</fullName>
    </submittedName>
</protein>
<name>A0ABY7DQV7_MYAAR</name>
<accession>A0ABY7DQV7</accession>